<feature type="region of interest" description="Disordered" evidence="3">
    <location>
        <begin position="783"/>
        <end position="804"/>
    </location>
</feature>
<feature type="region of interest" description="Disordered" evidence="3">
    <location>
        <begin position="547"/>
        <end position="567"/>
    </location>
</feature>
<gene>
    <name evidence="5" type="ORF">K469DRAFT_692033</name>
</gene>
<feature type="compositionally biased region" description="Polar residues" evidence="3">
    <location>
        <begin position="621"/>
        <end position="634"/>
    </location>
</feature>
<feature type="domain" description="SH3" evidence="4">
    <location>
        <begin position="637"/>
        <end position="710"/>
    </location>
</feature>
<keyword evidence="6" id="KW-1185">Reference proteome</keyword>
<feature type="compositionally biased region" description="Polar residues" evidence="3">
    <location>
        <begin position="794"/>
        <end position="804"/>
    </location>
</feature>
<proteinExistence type="predicted"/>
<feature type="region of interest" description="Disordered" evidence="3">
    <location>
        <begin position="916"/>
        <end position="949"/>
    </location>
</feature>
<dbReference type="AlphaFoldDB" id="A0A6A6DTM5"/>
<feature type="region of interest" description="Disordered" evidence="3">
    <location>
        <begin position="155"/>
        <end position="203"/>
    </location>
</feature>
<feature type="compositionally biased region" description="Polar residues" evidence="3">
    <location>
        <begin position="40"/>
        <end position="52"/>
    </location>
</feature>
<feature type="region of interest" description="Disordered" evidence="3">
    <location>
        <begin position="302"/>
        <end position="397"/>
    </location>
</feature>
<sequence length="1034" mass="113094">MSTPSEGSFARADDAVPAYPPPTQPDPASRIQDLSDIAATPSQLATNSYGSHQRNKQEGALDNGMPAMAPASPAVKRKYGTIAPAPPLLQPHMWPGYLHTPWYGHTPDGQPLPDGHNGHNGYDYDYPAQHQYNQPHQQVYVSPYDQQHASINHQRAPAYQQPGDNPDSPYSSIEPDNAPLPPHFPRIPTPSDEGTPEPPLYQHQYQPPLGLHAVWDLPPGQCPHPSTLSDALYRIHANAKWISFRHRMPDLKYHFRLEIFKGYKIDDVPDWFLKELMCGGAGGLAKRDPVLRRELERRGFRPCRITSQVGRDQRANGKSGNGNGNRNGNTIANHNTHSHSHPHPHPVPSPNGNGNGNATAPPTQTTRNGTAPGNDRASTSPKKRKRGSRNEDQSYYQPLIGQFVGGEKVTHIPKAPGYTKMRAPRHNPTDDVDIPIDPAVLESGLPDAGHQVVSERNGYQYRKTFREKKEMAAYADSHTPITKPVVPASLESRYFGRSTRPEGVDAFTPTPRHTAHAAYRNEMRGMDNGAAWPARRQFFPFPDPREVAARSGNGSRSGEERLGGEGGVSFQPIRLTARETGNTWRDRNVDMLERVDEGRGHAPVIDLTGCGANAPLIDLTTSFPDSSATASRSLQSRKRPKYRAVRDHQYQTTNHYVGSCSKQAFPRLLLKKGDLVWVSEKLESGWWYANHIEDCTTGWVPGFYLEEDRENEDGANVSRPAASYAPEISALVSRPIAPRARKHSKYRAIWDHHLQTAGTYASNQQHTPRLILNQGDLVSVRFPESSDLSCPDHATTSSHPTGFNDNYADDVGWGFATCLDDSVSGWVPWWVLEEVRDEEDGGNEDRIKEFDANAPGTSESEAQTTGTLADVTPAPGSSSCAPAQEPIALGANASGTRATETQAARTHISSDTALAVTSAPATSSAPPPPPPPTSFLNPPPPAPTNPLNPKEAQILSASILPFPDAPIPNPAISAHLPSGQRLLPRIQDLDLATGYPGARGPSEANAMQFEGVEMDMWWRVQGWVLGGAMGVGYV</sequence>
<dbReference type="InterPro" id="IPR001452">
    <property type="entry name" value="SH3_domain"/>
</dbReference>
<evidence type="ECO:0000256" key="2">
    <source>
        <dbReference type="PROSITE-ProRule" id="PRU00192"/>
    </source>
</evidence>
<feature type="compositionally biased region" description="Pro residues" evidence="3">
    <location>
        <begin position="925"/>
        <end position="946"/>
    </location>
</feature>
<dbReference type="SMART" id="SM00326">
    <property type="entry name" value="SH3"/>
    <property type="match status" value="1"/>
</dbReference>
<feature type="region of interest" description="Disordered" evidence="3">
    <location>
        <begin position="621"/>
        <end position="643"/>
    </location>
</feature>
<accession>A0A6A6DTM5</accession>
<evidence type="ECO:0000256" key="3">
    <source>
        <dbReference type="SAM" id="MobiDB-lite"/>
    </source>
</evidence>
<dbReference type="EMBL" id="ML994652">
    <property type="protein sequence ID" value="KAF2181569.1"/>
    <property type="molecule type" value="Genomic_DNA"/>
</dbReference>
<feature type="compositionally biased region" description="Polar residues" evidence="3">
    <location>
        <begin position="364"/>
        <end position="380"/>
    </location>
</feature>
<evidence type="ECO:0000259" key="4">
    <source>
        <dbReference type="PROSITE" id="PS50002"/>
    </source>
</evidence>
<dbReference type="SUPFAM" id="SSF50044">
    <property type="entry name" value="SH3-domain"/>
    <property type="match status" value="1"/>
</dbReference>
<feature type="region of interest" description="Disordered" evidence="3">
    <location>
        <begin position="108"/>
        <end position="129"/>
    </location>
</feature>
<reference evidence="5" key="1">
    <citation type="journal article" date="2020" name="Stud. Mycol.">
        <title>101 Dothideomycetes genomes: a test case for predicting lifestyles and emergence of pathogens.</title>
        <authorList>
            <person name="Haridas S."/>
            <person name="Albert R."/>
            <person name="Binder M."/>
            <person name="Bloem J."/>
            <person name="Labutti K."/>
            <person name="Salamov A."/>
            <person name="Andreopoulos B."/>
            <person name="Baker S."/>
            <person name="Barry K."/>
            <person name="Bills G."/>
            <person name="Bluhm B."/>
            <person name="Cannon C."/>
            <person name="Castanera R."/>
            <person name="Culley D."/>
            <person name="Daum C."/>
            <person name="Ezra D."/>
            <person name="Gonzalez J."/>
            <person name="Henrissat B."/>
            <person name="Kuo A."/>
            <person name="Liang C."/>
            <person name="Lipzen A."/>
            <person name="Lutzoni F."/>
            <person name="Magnuson J."/>
            <person name="Mondo S."/>
            <person name="Nolan M."/>
            <person name="Ohm R."/>
            <person name="Pangilinan J."/>
            <person name="Park H.-J."/>
            <person name="Ramirez L."/>
            <person name="Alfaro M."/>
            <person name="Sun H."/>
            <person name="Tritt A."/>
            <person name="Yoshinaga Y."/>
            <person name="Zwiers L.-H."/>
            <person name="Turgeon B."/>
            <person name="Goodwin S."/>
            <person name="Spatafora J."/>
            <person name="Crous P."/>
            <person name="Grigoriev I."/>
        </authorList>
    </citation>
    <scope>NUCLEOTIDE SEQUENCE</scope>
    <source>
        <strain evidence="5">CBS 207.26</strain>
    </source>
</reference>
<evidence type="ECO:0000313" key="6">
    <source>
        <dbReference type="Proteomes" id="UP000800200"/>
    </source>
</evidence>
<feature type="compositionally biased region" description="Polar residues" evidence="3">
    <location>
        <begin position="855"/>
        <end position="867"/>
    </location>
</feature>
<feature type="region of interest" description="Disordered" evidence="3">
    <location>
        <begin position="837"/>
        <end position="883"/>
    </location>
</feature>
<dbReference type="PROSITE" id="PS50002">
    <property type="entry name" value="SH3"/>
    <property type="match status" value="1"/>
</dbReference>
<name>A0A6A6DTM5_9PEZI</name>
<feature type="region of interest" description="Disordered" evidence="3">
    <location>
        <begin position="1"/>
        <end position="69"/>
    </location>
</feature>
<dbReference type="Gene3D" id="2.30.30.40">
    <property type="entry name" value="SH3 Domains"/>
    <property type="match status" value="1"/>
</dbReference>
<evidence type="ECO:0000313" key="5">
    <source>
        <dbReference type="EMBL" id="KAF2181569.1"/>
    </source>
</evidence>
<dbReference type="Proteomes" id="UP000800200">
    <property type="component" value="Unassembled WGS sequence"/>
</dbReference>
<feature type="compositionally biased region" description="Low complexity" evidence="3">
    <location>
        <begin position="326"/>
        <end position="335"/>
    </location>
</feature>
<keyword evidence="1 2" id="KW-0728">SH3 domain</keyword>
<evidence type="ECO:0000256" key="1">
    <source>
        <dbReference type="ARBA" id="ARBA00022443"/>
    </source>
</evidence>
<feature type="compositionally biased region" description="Low complexity" evidence="3">
    <location>
        <begin position="350"/>
        <end position="363"/>
    </location>
</feature>
<organism evidence="5 6">
    <name type="scientific">Zopfia rhizophila CBS 207.26</name>
    <dbReference type="NCBI Taxonomy" id="1314779"/>
    <lineage>
        <taxon>Eukaryota</taxon>
        <taxon>Fungi</taxon>
        <taxon>Dikarya</taxon>
        <taxon>Ascomycota</taxon>
        <taxon>Pezizomycotina</taxon>
        <taxon>Dothideomycetes</taxon>
        <taxon>Dothideomycetes incertae sedis</taxon>
        <taxon>Zopfiaceae</taxon>
        <taxon>Zopfia</taxon>
    </lineage>
</organism>
<protein>
    <recommendedName>
        <fullName evidence="4">SH3 domain-containing protein</fullName>
    </recommendedName>
</protein>
<feature type="compositionally biased region" description="Pro residues" evidence="3">
    <location>
        <begin position="178"/>
        <end position="188"/>
    </location>
</feature>
<dbReference type="InterPro" id="IPR036028">
    <property type="entry name" value="SH3-like_dom_sf"/>
</dbReference>